<dbReference type="EMBL" id="BGZK01003148">
    <property type="protein sequence ID" value="GBP98462.1"/>
    <property type="molecule type" value="Genomic_DNA"/>
</dbReference>
<reference evidence="1 2" key="1">
    <citation type="journal article" date="2019" name="Commun. Biol.">
        <title>The bagworm genome reveals a unique fibroin gene that provides high tensile strength.</title>
        <authorList>
            <person name="Kono N."/>
            <person name="Nakamura H."/>
            <person name="Ohtoshi R."/>
            <person name="Tomita M."/>
            <person name="Numata K."/>
            <person name="Arakawa K."/>
        </authorList>
    </citation>
    <scope>NUCLEOTIDE SEQUENCE [LARGE SCALE GENOMIC DNA]</scope>
</reference>
<protein>
    <submittedName>
        <fullName evidence="1">Uncharacterized protein</fullName>
    </submittedName>
</protein>
<gene>
    <name evidence="1" type="ORF">EVAR_59888_1</name>
</gene>
<dbReference type="Proteomes" id="UP000299102">
    <property type="component" value="Unassembled WGS sequence"/>
</dbReference>
<comment type="caution">
    <text evidence="1">The sequence shown here is derived from an EMBL/GenBank/DDBJ whole genome shotgun (WGS) entry which is preliminary data.</text>
</comment>
<keyword evidence="2" id="KW-1185">Reference proteome</keyword>
<dbReference type="AlphaFoldDB" id="A0A4C2AFC4"/>
<sequence length="104" mass="11507">MCHQIVQESSVPRCGMKPYCCVCSFGIYMPLDAPDEHPSTVFPIGEKAHGRPGESIPAANICSAMARNNPRSRKMAAWHISRSEPVNWGFLGLNALGHFHFQPQ</sequence>
<organism evidence="1 2">
    <name type="scientific">Eumeta variegata</name>
    <name type="common">Bagworm moth</name>
    <name type="synonym">Eumeta japonica</name>
    <dbReference type="NCBI Taxonomy" id="151549"/>
    <lineage>
        <taxon>Eukaryota</taxon>
        <taxon>Metazoa</taxon>
        <taxon>Ecdysozoa</taxon>
        <taxon>Arthropoda</taxon>
        <taxon>Hexapoda</taxon>
        <taxon>Insecta</taxon>
        <taxon>Pterygota</taxon>
        <taxon>Neoptera</taxon>
        <taxon>Endopterygota</taxon>
        <taxon>Lepidoptera</taxon>
        <taxon>Glossata</taxon>
        <taxon>Ditrysia</taxon>
        <taxon>Tineoidea</taxon>
        <taxon>Psychidae</taxon>
        <taxon>Oiketicinae</taxon>
        <taxon>Eumeta</taxon>
    </lineage>
</organism>
<evidence type="ECO:0000313" key="2">
    <source>
        <dbReference type="Proteomes" id="UP000299102"/>
    </source>
</evidence>
<accession>A0A4C2AFC4</accession>
<evidence type="ECO:0000313" key="1">
    <source>
        <dbReference type="EMBL" id="GBP98462.1"/>
    </source>
</evidence>
<name>A0A4C2AFC4_EUMVA</name>
<proteinExistence type="predicted"/>